<organism evidence="1 2">
    <name type="scientific">Apis cerana cerana</name>
    <name type="common">Oriental honeybee</name>
    <dbReference type="NCBI Taxonomy" id="94128"/>
    <lineage>
        <taxon>Eukaryota</taxon>
        <taxon>Metazoa</taxon>
        <taxon>Ecdysozoa</taxon>
        <taxon>Arthropoda</taxon>
        <taxon>Hexapoda</taxon>
        <taxon>Insecta</taxon>
        <taxon>Pterygota</taxon>
        <taxon>Neoptera</taxon>
        <taxon>Endopterygota</taxon>
        <taxon>Hymenoptera</taxon>
        <taxon>Apocrita</taxon>
        <taxon>Aculeata</taxon>
        <taxon>Apoidea</taxon>
        <taxon>Anthophila</taxon>
        <taxon>Apidae</taxon>
        <taxon>Apis</taxon>
    </lineage>
</organism>
<reference evidence="1 2" key="1">
    <citation type="submission" date="2014-07" db="EMBL/GenBank/DDBJ databases">
        <title>Genomic and transcriptomic analysis on Apis cerana provide comprehensive insights into honey bee biology.</title>
        <authorList>
            <person name="Diao Q."/>
            <person name="Sun L."/>
            <person name="Zheng H."/>
            <person name="Zheng H."/>
            <person name="Xu S."/>
            <person name="Wang S."/>
            <person name="Zeng Z."/>
            <person name="Hu F."/>
            <person name="Su S."/>
            <person name="Wu J."/>
        </authorList>
    </citation>
    <scope>NUCLEOTIDE SEQUENCE [LARGE SCALE GENOMIC DNA]</scope>
    <source>
        <tissue evidence="1">Pupae without intestine</tissue>
    </source>
</reference>
<evidence type="ECO:0000313" key="2">
    <source>
        <dbReference type="Proteomes" id="UP000242457"/>
    </source>
</evidence>
<dbReference type="Proteomes" id="UP000242457">
    <property type="component" value="Unassembled WGS sequence"/>
</dbReference>
<sequence>MALALSCQRPRRPLTVNRATRVARLRLLGNVFGKIMNPLKNKWSKNFGALRVLQDTITIPLSHFHDLHNPLPQFTLVSSPTRVSFLYYCITNPRLDRGKARRVPFVWTTLDHKEATITRAKWNHGWFGGNENDEEMQRYISPYSHGELRLRLGNRVEETHLGVDNRPRIDNNRRLMSR</sequence>
<accession>A0A2A3E7T0</accession>
<dbReference type="AlphaFoldDB" id="A0A2A3E7T0"/>
<gene>
    <name evidence="1" type="ORF">APICC_00962</name>
</gene>
<protein>
    <submittedName>
        <fullName evidence="1">Uncharacterized protein</fullName>
    </submittedName>
</protein>
<name>A0A2A3E7T0_APICC</name>
<evidence type="ECO:0000313" key="1">
    <source>
        <dbReference type="EMBL" id="PBC27111.1"/>
    </source>
</evidence>
<dbReference type="EMBL" id="KZ288357">
    <property type="protein sequence ID" value="PBC27111.1"/>
    <property type="molecule type" value="Genomic_DNA"/>
</dbReference>
<proteinExistence type="predicted"/>
<keyword evidence="2" id="KW-1185">Reference proteome</keyword>